<evidence type="ECO:0000256" key="1">
    <source>
        <dbReference type="ARBA" id="ARBA00008668"/>
    </source>
</evidence>
<evidence type="ECO:0000313" key="3">
    <source>
        <dbReference type="EMBL" id="KAG6470031.1"/>
    </source>
</evidence>
<name>A0A8J5CUG1_ZINOF</name>
<evidence type="ECO:0000256" key="2">
    <source>
        <dbReference type="ARBA" id="ARBA00023180"/>
    </source>
</evidence>
<dbReference type="InterPro" id="IPR001087">
    <property type="entry name" value="GDSL"/>
</dbReference>
<comment type="caution">
    <text evidence="3">The sequence shown here is derived from an EMBL/GenBank/DDBJ whole genome shotgun (WGS) entry which is preliminary data.</text>
</comment>
<dbReference type="AlphaFoldDB" id="A0A8J5CUG1"/>
<dbReference type="PANTHER" id="PTHR22835">
    <property type="entry name" value="ZINC FINGER FYVE DOMAIN CONTAINING PROTEIN"/>
    <property type="match status" value="1"/>
</dbReference>
<dbReference type="Pfam" id="PF00657">
    <property type="entry name" value="Lipase_GDSL"/>
    <property type="match status" value="1"/>
</dbReference>
<organism evidence="3 4">
    <name type="scientific">Zingiber officinale</name>
    <name type="common">Ginger</name>
    <name type="synonym">Amomum zingiber</name>
    <dbReference type="NCBI Taxonomy" id="94328"/>
    <lineage>
        <taxon>Eukaryota</taxon>
        <taxon>Viridiplantae</taxon>
        <taxon>Streptophyta</taxon>
        <taxon>Embryophyta</taxon>
        <taxon>Tracheophyta</taxon>
        <taxon>Spermatophyta</taxon>
        <taxon>Magnoliopsida</taxon>
        <taxon>Liliopsida</taxon>
        <taxon>Zingiberales</taxon>
        <taxon>Zingiberaceae</taxon>
        <taxon>Zingiber</taxon>
    </lineage>
</organism>
<reference evidence="3 4" key="1">
    <citation type="submission" date="2020-08" db="EMBL/GenBank/DDBJ databases">
        <title>Plant Genome Project.</title>
        <authorList>
            <person name="Zhang R.-G."/>
        </authorList>
    </citation>
    <scope>NUCLEOTIDE SEQUENCE [LARGE SCALE GENOMIC DNA]</scope>
    <source>
        <tissue evidence="3">Rhizome</tissue>
    </source>
</reference>
<dbReference type="Gene3D" id="3.40.50.1110">
    <property type="entry name" value="SGNH hydrolase"/>
    <property type="match status" value="1"/>
</dbReference>
<keyword evidence="2" id="KW-0325">Glycoprotein</keyword>
<comment type="similarity">
    <text evidence="1">Belongs to the 'GDSL' lipolytic enzyme family.</text>
</comment>
<keyword evidence="4" id="KW-1185">Reference proteome</keyword>
<dbReference type="PANTHER" id="PTHR22835:SF588">
    <property type="entry name" value="ALPHA-L-FUCOSIDASE 3"/>
    <property type="match status" value="1"/>
</dbReference>
<dbReference type="EMBL" id="JACMSC010000021">
    <property type="protein sequence ID" value="KAG6470031.1"/>
    <property type="molecule type" value="Genomic_DNA"/>
</dbReference>
<proteinExistence type="inferred from homology"/>
<evidence type="ECO:0000313" key="4">
    <source>
        <dbReference type="Proteomes" id="UP000734854"/>
    </source>
</evidence>
<sequence>MGTNFSHGANFATVRSTILRQNTTFFQTGYSPFSLDVQFHQFEQFKTRSLLAHTKGAIFKDLLPPEKYFSQALYTFDIGQNDLTSGYVNNLTTEQVKETIPIILGKFTDAVKNVYQLGRRYFWIHNIGPFGCLPYVLA</sequence>
<dbReference type="GO" id="GO:0016788">
    <property type="term" value="F:hydrolase activity, acting on ester bonds"/>
    <property type="evidence" value="ECO:0007669"/>
    <property type="project" value="InterPro"/>
</dbReference>
<gene>
    <name evidence="3" type="ORF">ZIOFF_070992</name>
</gene>
<evidence type="ECO:0008006" key="5">
    <source>
        <dbReference type="Google" id="ProtNLM"/>
    </source>
</evidence>
<dbReference type="Proteomes" id="UP000734854">
    <property type="component" value="Unassembled WGS sequence"/>
</dbReference>
<dbReference type="InterPro" id="IPR036514">
    <property type="entry name" value="SGNH_hydro_sf"/>
</dbReference>
<protein>
    <recommendedName>
        <fullName evidence="5">GDSL esterase/lipase</fullName>
    </recommendedName>
</protein>
<accession>A0A8J5CUG1</accession>